<dbReference type="RefSeq" id="WP_090630642.1">
    <property type="nucleotide sequence ID" value="NZ_CVRB01000001.1"/>
</dbReference>
<feature type="domain" description="Cadherin-like beta-sandwich-like" evidence="2">
    <location>
        <begin position="156"/>
        <end position="244"/>
    </location>
</feature>
<feature type="compositionally biased region" description="Low complexity" evidence="1">
    <location>
        <begin position="411"/>
        <end position="426"/>
    </location>
</feature>
<dbReference type="AlphaFoldDB" id="A0A0U1NRP7"/>
<dbReference type="EMBL" id="CVRB01000001">
    <property type="protein sequence ID" value="CRK80719.1"/>
    <property type="molecule type" value="Genomic_DNA"/>
</dbReference>
<evidence type="ECO:0000256" key="1">
    <source>
        <dbReference type="SAM" id="MobiDB-lite"/>
    </source>
</evidence>
<feature type="region of interest" description="Disordered" evidence="1">
    <location>
        <begin position="246"/>
        <end position="304"/>
    </location>
</feature>
<evidence type="ECO:0000259" key="2">
    <source>
        <dbReference type="Pfam" id="PF12733"/>
    </source>
</evidence>
<reference evidence="4" key="1">
    <citation type="submission" date="2015-05" db="EMBL/GenBank/DDBJ databases">
        <authorList>
            <person name="Urmite Genomes"/>
        </authorList>
    </citation>
    <scope>NUCLEOTIDE SEQUENCE [LARGE SCALE GENOMIC DNA]</scope>
    <source>
        <strain evidence="4">LF1</strain>
    </source>
</reference>
<feature type="compositionally biased region" description="Polar residues" evidence="1">
    <location>
        <begin position="427"/>
        <end position="437"/>
    </location>
</feature>
<proteinExistence type="predicted"/>
<dbReference type="Proteomes" id="UP000199087">
    <property type="component" value="Unassembled WGS sequence"/>
</dbReference>
<evidence type="ECO:0000313" key="4">
    <source>
        <dbReference type="Proteomes" id="UP000199087"/>
    </source>
</evidence>
<feature type="domain" description="Cadherin-like beta-sandwich-like" evidence="2">
    <location>
        <begin position="67"/>
        <end position="148"/>
    </location>
</feature>
<dbReference type="Pfam" id="PF12733">
    <property type="entry name" value="Cadherin-like"/>
    <property type="match status" value="3"/>
</dbReference>
<accession>A0A0U1NRP7</accession>
<gene>
    <name evidence="3" type="ORF">BN000_00607</name>
</gene>
<name>A0A0U1NRP7_9BACI</name>
<dbReference type="InterPro" id="IPR025883">
    <property type="entry name" value="Cadherin-like_domain"/>
</dbReference>
<sequence precursor="true">MLTKMSKSNGAKLVLVVSMVGLGSFVNMPAPIMAMENQTGLSSTTNDVQQTNTLSKLEVDGVQLNQDLSPGVYDYSASVNNSIQSVTLNVGSDNPDAIITVTVNNQTITNANGTVGPFSLQTGDNKFLITVDDKIHTPNTYTLTITRKQNANNLLQNITLSNGELSPQFSSDITEYTVDVANEVNSLTVSPQACDNTESIKINDSIWKNDGISVQLPVGKSDIVIMVTAENGDVKAYTLHITREAEQAYKPPVTPPKPRPNETPTKPSSNGNGANPKKHSGQPQSKLSQNSTSTHAQQNKGAIQNTSTAILSSLTVSEGTWVSSFSSDKFTYHIAVSSDVTSVTINPTATYSSASIILDGSNVNTIQLTRNPTIVPIVVTNGEDRKTYVLVFDKPVQPTTTTETSQISTDTTVNTTTNKPTSLTATQPYSNLKPNKGNSKTSTSFWQRILDFFKMIF</sequence>
<feature type="region of interest" description="Disordered" evidence="1">
    <location>
        <begin position="411"/>
        <end position="437"/>
    </location>
</feature>
<protein>
    <submittedName>
        <fullName evidence="3">S-layer protein</fullName>
    </submittedName>
</protein>
<dbReference type="STRING" id="1499688.BN000_00607"/>
<feature type="domain" description="Cadherin-like beta-sandwich-like" evidence="2">
    <location>
        <begin position="311"/>
        <end position="392"/>
    </location>
</feature>
<feature type="compositionally biased region" description="Polar residues" evidence="1">
    <location>
        <begin position="281"/>
        <end position="304"/>
    </location>
</feature>
<organism evidence="3 4">
    <name type="scientific">Neobacillus massiliamazoniensis</name>
    <dbReference type="NCBI Taxonomy" id="1499688"/>
    <lineage>
        <taxon>Bacteria</taxon>
        <taxon>Bacillati</taxon>
        <taxon>Bacillota</taxon>
        <taxon>Bacilli</taxon>
        <taxon>Bacillales</taxon>
        <taxon>Bacillaceae</taxon>
        <taxon>Neobacillus</taxon>
    </lineage>
</organism>
<keyword evidence="4" id="KW-1185">Reference proteome</keyword>
<evidence type="ECO:0000313" key="3">
    <source>
        <dbReference type="EMBL" id="CRK80719.1"/>
    </source>
</evidence>
<dbReference type="OrthoDB" id="2943036at2"/>